<dbReference type="CDD" id="cd00448">
    <property type="entry name" value="YjgF_YER057c_UK114_family"/>
    <property type="match status" value="1"/>
</dbReference>
<evidence type="ECO:0000256" key="12">
    <source>
        <dbReference type="ARBA" id="ARBA00022884"/>
    </source>
</evidence>
<accession>A0A8C0RLY7</accession>
<evidence type="ECO:0000256" key="17">
    <source>
        <dbReference type="ARBA" id="ARBA00023242"/>
    </source>
</evidence>
<gene>
    <name evidence="23" type="primary">RIDA</name>
</gene>
<dbReference type="GO" id="GO:0010608">
    <property type="term" value="P:post-transcriptional regulation of gene expression"/>
    <property type="evidence" value="ECO:0007669"/>
    <property type="project" value="UniProtKB-ARBA"/>
</dbReference>
<comment type="function">
    <text evidence="2">Catalyzes the hydrolytic deamination of enamine/imine intermediates that form during the course of normal metabolism. May facilitate the release of ammonia from these potentially toxic reactive metabolites, reducing their impact on cellular components. It may act on enamine/imine intermediates formed by several types of pyridoxal-5'-phosphate-dependent dehydratases including L-threonine dehydratase.</text>
</comment>
<name>A0A8C0RLY7_CANLF</name>
<evidence type="ECO:0000256" key="1">
    <source>
        <dbReference type="ARBA" id="ARBA00000497"/>
    </source>
</evidence>
<dbReference type="InterPro" id="IPR019897">
    <property type="entry name" value="RidA_CS"/>
</dbReference>
<comment type="catalytic activity">
    <reaction evidence="1">
        <text>2-iminobutanoate + H2O = 2-oxobutanoate + NH4(+)</text>
        <dbReference type="Rhea" id="RHEA:39975"/>
        <dbReference type="ChEBI" id="CHEBI:15377"/>
        <dbReference type="ChEBI" id="CHEBI:16763"/>
        <dbReference type="ChEBI" id="CHEBI:28938"/>
        <dbReference type="ChEBI" id="CHEBI:76545"/>
        <dbReference type="EC" id="3.5.99.10"/>
    </reaction>
</comment>
<reference evidence="24" key="2">
    <citation type="submission" date="2019-03" db="EMBL/GenBank/DDBJ databases">
        <authorList>
            <person name="Warren W.C."/>
            <person name="Johnson G.S."/>
        </authorList>
    </citation>
    <scope>NUCLEOTIDE SEQUENCE [LARGE SCALE GENOMIC DNA]</scope>
    <source>
        <strain evidence="24">Basenji</strain>
    </source>
</reference>
<comment type="similarity">
    <text evidence="7">Belongs to the RutC family.</text>
</comment>
<evidence type="ECO:0000313" key="25">
    <source>
        <dbReference type="Proteomes" id="UP000002254"/>
    </source>
</evidence>
<dbReference type="PANTHER" id="PTHR11803:SF53">
    <property type="entry name" value="2-IMINOBUTANOATE_2-IMINOPROPANOATE DEAMINASE"/>
    <property type="match status" value="1"/>
</dbReference>
<evidence type="ECO:0000256" key="19">
    <source>
        <dbReference type="ARBA" id="ARBA00045761"/>
    </source>
</evidence>
<dbReference type="Pfam" id="PF01042">
    <property type="entry name" value="Ribonuc_L-PSP"/>
    <property type="match status" value="1"/>
</dbReference>
<protein>
    <recommendedName>
        <fullName evidence="9">2-iminobutanoate/2-iminopropanoate deaminase</fullName>
        <ecNumber evidence="8">3.5.99.10</ecNumber>
    </recommendedName>
    <alternativeName>
        <fullName evidence="18">Translation inhibitor L-PSP ribonuclease</fullName>
    </alternativeName>
</protein>
<dbReference type="InterPro" id="IPR006175">
    <property type="entry name" value="YjgF/YER057c/UK114"/>
</dbReference>
<comment type="catalytic activity">
    <reaction evidence="21">
        <text>2-iminopropanoate + H2O = pyruvate + NH4(+)</text>
        <dbReference type="Rhea" id="RHEA:40671"/>
        <dbReference type="ChEBI" id="CHEBI:15361"/>
        <dbReference type="ChEBI" id="CHEBI:15377"/>
        <dbReference type="ChEBI" id="CHEBI:28938"/>
        <dbReference type="ChEBI" id="CHEBI:44400"/>
        <dbReference type="EC" id="3.5.99.10"/>
    </reaction>
</comment>
<evidence type="ECO:0000256" key="11">
    <source>
        <dbReference type="ARBA" id="ARBA00022801"/>
    </source>
</evidence>
<evidence type="ECO:0000256" key="3">
    <source>
        <dbReference type="ARBA" id="ARBA00004123"/>
    </source>
</evidence>
<dbReference type="EC" id="3.5.99.10" evidence="8"/>
<dbReference type="GO" id="GO:0003723">
    <property type="term" value="F:RNA binding"/>
    <property type="evidence" value="ECO:0007669"/>
    <property type="project" value="UniProtKB-KW"/>
</dbReference>
<dbReference type="InterPro" id="IPR006056">
    <property type="entry name" value="RidA"/>
</dbReference>
<keyword evidence="16" id="KW-0576">Peroxisome</keyword>
<keyword evidence="12" id="KW-0694">RNA-binding</keyword>
<dbReference type="GO" id="GO:0005739">
    <property type="term" value="C:mitochondrion"/>
    <property type="evidence" value="ECO:0007669"/>
    <property type="project" value="UniProtKB-SubCell"/>
</dbReference>
<feature type="compositionally biased region" description="Polar residues" evidence="22">
    <location>
        <begin position="89"/>
        <end position="101"/>
    </location>
</feature>
<feature type="region of interest" description="Disordered" evidence="22">
    <location>
        <begin position="1"/>
        <end position="166"/>
    </location>
</feature>
<dbReference type="GO" id="GO:0120241">
    <property type="term" value="F:2-iminobutanoate/2-iminopropanoate deaminase"/>
    <property type="evidence" value="ECO:0007669"/>
    <property type="project" value="UniProtKB-EC"/>
</dbReference>
<evidence type="ECO:0000256" key="4">
    <source>
        <dbReference type="ARBA" id="ARBA00004173"/>
    </source>
</evidence>
<dbReference type="Proteomes" id="UP000002254">
    <property type="component" value="Chromosome 13"/>
</dbReference>
<dbReference type="PROSITE" id="PS01094">
    <property type="entry name" value="UPF0076"/>
    <property type="match status" value="1"/>
</dbReference>
<evidence type="ECO:0000256" key="8">
    <source>
        <dbReference type="ARBA" id="ARBA00013042"/>
    </source>
</evidence>
<dbReference type="PANTHER" id="PTHR11803">
    <property type="entry name" value="2-IMINOBUTANOATE/2-IMINOPROPANOATE DEAMINASE RIDA"/>
    <property type="match status" value="1"/>
</dbReference>
<comment type="subcellular location">
    <subcellularLocation>
        <location evidence="6">Cytoplasm</location>
    </subcellularLocation>
    <subcellularLocation>
        <location evidence="4">Mitochondrion</location>
    </subcellularLocation>
    <subcellularLocation>
        <location evidence="3">Nucleus</location>
    </subcellularLocation>
    <subcellularLocation>
        <location evidence="5">Peroxisome</location>
    </subcellularLocation>
</comment>
<evidence type="ECO:0000256" key="14">
    <source>
        <dbReference type="ARBA" id="ARBA00023098"/>
    </source>
</evidence>
<dbReference type="Ensembl" id="ENSCAFT00000044653.3">
    <property type="protein sequence ID" value="ENSCAFP00000036688.2"/>
    <property type="gene ID" value="ENSCAFG00000030250.3"/>
</dbReference>
<dbReference type="Ensembl" id="ENSCAFT00030030990.1">
    <property type="protein sequence ID" value="ENSCAFP00030027034.1"/>
    <property type="gene ID" value="ENSCAFG00030016797.1"/>
</dbReference>
<evidence type="ECO:0000256" key="15">
    <source>
        <dbReference type="ARBA" id="ARBA00023128"/>
    </source>
</evidence>
<evidence type="ECO:0000256" key="7">
    <source>
        <dbReference type="ARBA" id="ARBA00010552"/>
    </source>
</evidence>
<evidence type="ECO:0000256" key="5">
    <source>
        <dbReference type="ARBA" id="ARBA00004275"/>
    </source>
</evidence>
<accession>A0A8P0SRL6</accession>
<evidence type="ECO:0000256" key="10">
    <source>
        <dbReference type="ARBA" id="ARBA00022490"/>
    </source>
</evidence>
<dbReference type="SMR" id="A0A8C0RLY7"/>
<evidence type="ECO:0000256" key="18">
    <source>
        <dbReference type="ARBA" id="ARBA00031764"/>
    </source>
</evidence>
<comment type="subunit">
    <text evidence="20">Homotrimer. Interacts with YTHDF2.</text>
</comment>
<keyword evidence="13" id="KW-0007">Acetylation</keyword>
<keyword evidence="15" id="KW-0496">Mitochondrion</keyword>
<keyword evidence="17" id="KW-0539">Nucleus</keyword>
<dbReference type="GO" id="GO:0005634">
    <property type="term" value="C:nucleus"/>
    <property type="evidence" value="ECO:0007669"/>
    <property type="project" value="UniProtKB-SubCell"/>
</dbReference>
<evidence type="ECO:0000256" key="22">
    <source>
        <dbReference type="SAM" id="MobiDB-lite"/>
    </source>
</evidence>
<comment type="function">
    <text evidence="19">Also promotes endoribonucleolytic cleavage of some transcripts by promoting recruitment of the ribonuclease P/MRP complex. Acts by bridging YTHDF2 and the ribonuclease P/MRP complex. RIDA/HRSP12 binds to N6-methyladenosine (m6A)-containing mRNAs containing a 5'-GGUUC-3' motif: cooperative binding of RIDA/HRSP12 and YTHDF2 to such transcripts lead to recruitment of the ribonuclease P/MRP complex and subsequent endoribonucleolytic cleavage.</text>
</comment>
<evidence type="ECO:0000313" key="26">
    <source>
        <dbReference type="Proteomes" id="UP000694429"/>
    </source>
</evidence>
<evidence type="ECO:0000256" key="21">
    <source>
        <dbReference type="ARBA" id="ARBA00047703"/>
    </source>
</evidence>
<dbReference type="GO" id="GO:0010629">
    <property type="term" value="P:negative regulation of gene expression"/>
    <property type="evidence" value="ECO:0007669"/>
    <property type="project" value="UniProtKB-ARBA"/>
</dbReference>
<dbReference type="AlphaFoldDB" id="A0A8C0RLY7"/>
<feature type="compositionally biased region" description="Basic and acidic residues" evidence="22">
    <location>
        <begin position="1"/>
        <end position="12"/>
    </location>
</feature>
<evidence type="ECO:0000313" key="23">
    <source>
        <dbReference type="Ensembl" id="ENSCAFP00000036688.2"/>
    </source>
</evidence>
<dbReference type="FunFam" id="3.30.1330.40:FF:000008">
    <property type="entry name" value="ribonuclease UK114 isoform X2"/>
    <property type="match status" value="1"/>
</dbReference>
<reference evidence="24" key="3">
    <citation type="submission" date="2025-05" db="UniProtKB">
        <authorList>
            <consortium name="Ensembl"/>
        </authorList>
    </citation>
    <scope>IDENTIFICATION</scope>
</reference>
<dbReference type="GO" id="GO:0006629">
    <property type="term" value="P:lipid metabolic process"/>
    <property type="evidence" value="ECO:0007669"/>
    <property type="project" value="UniProtKB-KW"/>
</dbReference>
<dbReference type="NCBIfam" id="TIGR00004">
    <property type="entry name" value="Rid family detoxifying hydrolase"/>
    <property type="match status" value="1"/>
</dbReference>
<organism evidence="24 26">
    <name type="scientific">Canis lupus familiaris</name>
    <name type="common">Dog</name>
    <name type="synonym">Canis familiaris</name>
    <dbReference type="NCBI Taxonomy" id="9615"/>
    <lineage>
        <taxon>Eukaryota</taxon>
        <taxon>Metazoa</taxon>
        <taxon>Chordata</taxon>
        <taxon>Craniata</taxon>
        <taxon>Vertebrata</taxon>
        <taxon>Euteleostomi</taxon>
        <taxon>Mammalia</taxon>
        <taxon>Eutheria</taxon>
        <taxon>Laurasiatheria</taxon>
        <taxon>Carnivora</taxon>
        <taxon>Caniformia</taxon>
        <taxon>Canidae</taxon>
        <taxon>Canis</taxon>
    </lineage>
</organism>
<dbReference type="Gene3D" id="3.30.1330.40">
    <property type="entry name" value="RutC-like"/>
    <property type="match status" value="1"/>
</dbReference>
<dbReference type="InterPro" id="IPR035959">
    <property type="entry name" value="RutC-like_sf"/>
</dbReference>
<proteinExistence type="inferred from homology"/>
<dbReference type="SUPFAM" id="SSF55298">
    <property type="entry name" value="YjgF-like"/>
    <property type="match status" value="1"/>
</dbReference>
<keyword evidence="11" id="KW-0378">Hydrolase</keyword>
<sequence length="336" mass="35625">MEHGRAAGEARPDLSGVPSMTLLVPSERLQVRGKPIPRQHLPGGPRRRRPGEKASAGPGLRADPEEGRARARALSGEPHAHPPKLPRTLGNTSLSRPTSGDSVGGIQGSRVRTTGLRDRRLRGDARGDPAVGRMRQCSRGLHVAGNRAETTTPRMPSELASGEELPPGPVPGLLSLVTHWQRQWTGLFSWRGSKIKGLAMASLIRKVISTAKAPGAIGPYSQAVLVDRTIYISGQLGMDPSSGQLVPGGVAEEAKQALTNMGEILKAAGCDFTNVVKTTVLLADINDFNTVNEVYKQYFKSSFPARAAYQVAALPKGGRVEIEAVAVLGPLTTASL</sequence>
<keyword evidence="10" id="KW-0963">Cytoplasm</keyword>
<evidence type="ECO:0000313" key="24">
    <source>
        <dbReference type="Ensembl" id="ENSCAFP00030027034.1"/>
    </source>
</evidence>
<evidence type="ECO:0000256" key="9">
    <source>
        <dbReference type="ARBA" id="ARBA00017859"/>
    </source>
</evidence>
<evidence type="ECO:0000256" key="6">
    <source>
        <dbReference type="ARBA" id="ARBA00004496"/>
    </source>
</evidence>
<dbReference type="GO" id="GO:0080090">
    <property type="term" value="P:regulation of primary metabolic process"/>
    <property type="evidence" value="ECO:0007669"/>
    <property type="project" value="UniProtKB-ARBA"/>
</dbReference>
<feature type="compositionally biased region" description="Basic and acidic residues" evidence="22">
    <location>
        <begin position="115"/>
        <end position="127"/>
    </location>
</feature>
<evidence type="ECO:0000256" key="20">
    <source>
        <dbReference type="ARBA" id="ARBA00047021"/>
    </source>
</evidence>
<dbReference type="GO" id="GO:0005777">
    <property type="term" value="C:peroxisome"/>
    <property type="evidence" value="ECO:0007669"/>
    <property type="project" value="UniProtKB-SubCell"/>
</dbReference>
<keyword evidence="14" id="KW-0443">Lipid metabolism</keyword>
<evidence type="ECO:0000256" key="16">
    <source>
        <dbReference type="ARBA" id="ARBA00023140"/>
    </source>
</evidence>
<dbReference type="Proteomes" id="UP000694429">
    <property type="component" value="Chromosome 13"/>
</dbReference>
<evidence type="ECO:0000256" key="13">
    <source>
        <dbReference type="ARBA" id="ARBA00022990"/>
    </source>
</evidence>
<reference evidence="23 25" key="1">
    <citation type="journal article" date="2005" name="Nature">
        <title>Genome sequence, comparative analysis and haplotype structure of the domestic dog.</title>
        <authorList>
            <consortium name="Broad Sequencing Platform"/>
            <person name="Lindblad-Toh K."/>
            <person name="Wade C.M."/>
            <person name="Mikkelsen T.S."/>
            <person name="Karlsson E.K."/>
            <person name="Jaffe D.B."/>
            <person name="Kamal M."/>
            <person name="Clamp M."/>
            <person name="Chang J.L."/>
            <person name="Kulbokas E.J. III"/>
            <person name="Zody M.C."/>
            <person name="Mauceli E."/>
            <person name="Xie X."/>
            <person name="Breen M."/>
            <person name="Wayne R.K."/>
            <person name="Ostrander E.A."/>
            <person name="Ponting C.P."/>
            <person name="Galibert F."/>
            <person name="Smith D.R."/>
            <person name="DeJong P.J."/>
            <person name="Kirkness E."/>
            <person name="Alvarez P."/>
            <person name="Biagi T."/>
            <person name="Brockman W."/>
            <person name="Butler J."/>
            <person name="Chin C.W."/>
            <person name="Cook A."/>
            <person name="Cuff J."/>
            <person name="Daly M.J."/>
            <person name="DeCaprio D."/>
            <person name="Gnerre S."/>
            <person name="Grabherr M."/>
            <person name="Kellis M."/>
            <person name="Kleber M."/>
            <person name="Bardeleben C."/>
            <person name="Goodstadt L."/>
            <person name="Heger A."/>
            <person name="Hitte C."/>
            <person name="Kim L."/>
            <person name="Koepfli K.P."/>
            <person name="Parker H.G."/>
            <person name="Pollinger J.P."/>
            <person name="Searle S.M."/>
            <person name="Sutter N.B."/>
            <person name="Thomas R."/>
            <person name="Webber C."/>
            <person name="Baldwin J."/>
            <person name="Abebe A."/>
            <person name="Abouelleil A."/>
            <person name="Aftuck L."/>
            <person name="Ait-Zahra M."/>
            <person name="Aldredge T."/>
            <person name="Allen N."/>
            <person name="An P."/>
            <person name="Anderson S."/>
            <person name="Antoine C."/>
            <person name="Arachchi H."/>
            <person name="Aslam A."/>
            <person name="Ayotte L."/>
            <person name="Bachantsang P."/>
            <person name="Barry A."/>
            <person name="Bayul T."/>
            <person name="Benamara M."/>
            <person name="Berlin A."/>
            <person name="Bessette D."/>
            <person name="Blitshteyn B."/>
            <person name="Bloom T."/>
            <person name="Blye J."/>
            <person name="Boguslavskiy L."/>
            <person name="Bonnet C."/>
            <person name="Boukhgalter B."/>
            <person name="Brown A."/>
            <person name="Cahill P."/>
            <person name="Calixte N."/>
            <person name="Camarata J."/>
            <person name="Cheshatsang Y."/>
            <person name="Chu J."/>
            <person name="Citroen M."/>
            <person name="Collymore A."/>
            <person name="Cooke P."/>
            <person name="Dawoe T."/>
            <person name="Daza R."/>
            <person name="Decktor K."/>
            <person name="DeGray S."/>
            <person name="Dhargay N."/>
            <person name="Dooley K."/>
            <person name="Dooley K."/>
            <person name="Dorje P."/>
            <person name="Dorjee K."/>
            <person name="Dorris L."/>
            <person name="Duffey N."/>
            <person name="Dupes A."/>
            <person name="Egbiremolen O."/>
            <person name="Elong R."/>
            <person name="Falk J."/>
            <person name="Farina A."/>
            <person name="Faro S."/>
            <person name="Ferguson D."/>
            <person name="Ferreira P."/>
            <person name="Fisher S."/>
            <person name="FitzGerald M."/>
            <person name="Foley K."/>
            <person name="Foley C."/>
            <person name="Franke A."/>
            <person name="Friedrich D."/>
            <person name="Gage D."/>
            <person name="Garber M."/>
            <person name="Gearin G."/>
            <person name="Giannoukos G."/>
            <person name="Goode T."/>
            <person name="Goyette A."/>
            <person name="Graham J."/>
            <person name="Grandbois E."/>
            <person name="Gyaltsen K."/>
            <person name="Hafez N."/>
            <person name="Hagopian D."/>
            <person name="Hagos B."/>
            <person name="Hall J."/>
            <person name="Healy C."/>
            <person name="Hegarty R."/>
            <person name="Honan T."/>
            <person name="Horn A."/>
            <person name="Houde N."/>
            <person name="Hughes L."/>
            <person name="Hunnicutt L."/>
            <person name="Husby M."/>
            <person name="Jester B."/>
            <person name="Jones C."/>
            <person name="Kamat A."/>
            <person name="Kanga B."/>
            <person name="Kells C."/>
            <person name="Khazanovich D."/>
            <person name="Kieu A.C."/>
            <person name="Kisner P."/>
            <person name="Kumar M."/>
            <person name="Lance K."/>
            <person name="Landers T."/>
            <person name="Lara M."/>
            <person name="Lee W."/>
            <person name="Leger J.P."/>
            <person name="Lennon N."/>
            <person name="Leuper L."/>
            <person name="LeVine S."/>
            <person name="Liu J."/>
            <person name="Liu X."/>
            <person name="Lokyitsang Y."/>
            <person name="Lokyitsang T."/>
            <person name="Lui A."/>
            <person name="Macdonald J."/>
            <person name="Major J."/>
            <person name="Marabella R."/>
            <person name="Maru K."/>
            <person name="Matthews C."/>
            <person name="McDonough S."/>
            <person name="Mehta T."/>
            <person name="Meldrim J."/>
            <person name="Melnikov A."/>
            <person name="Meneus L."/>
            <person name="Mihalev A."/>
            <person name="Mihova T."/>
            <person name="Miller K."/>
            <person name="Mittelman R."/>
            <person name="Mlenga V."/>
            <person name="Mulrain L."/>
            <person name="Munson G."/>
            <person name="Navidi A."/>
            <person name="Naylor J."/>
            <person name="Nguyen T."/>
            <person name="Nguyen N."/>
            <person name="Nguyen C."/>
            <person name="Nguyen T."/>
            <person name="Nicol R."/>
            <person name="Norbu N."/>
            <person name="Norbu C."/>
            <person name="Novod N."/>
            <person name="Nyima T."/>
            <person name="Olandt P."/>
            <person name="O'Neill B."/>
            <person name="O'Neill K."/>
            <person name="Osman S."/>
            <person name="Oyono L."/>
            <person name="Patti C."/>
            <person name="Perrin D."/>
            <person name="Phunkhang P."/>
            <person name="Pierre F."/>
            <person name="Priest M."/>
            <person name="Rachupka A."/>
            <person name="Raghuraman S."/>
            <person name="Rameau R."/>
            <person name="Ray V."/>
            <person name="Raymond C."/>
            <person name="Rege F."/>
            <person name="Rise C."/>
            <person name="Rogers J."/>
            <person name="Rogov P."/>
            <person name="Sahalie J."/>
            <person name="Settipalli S."/>
            <person name="Sharpe T."/>
            <person name="Shea T."/>
            <person name="Sheehan M."/>
            <person name="Sherpa N."/>
            <person name="Shi J."/>
            <person name="Shih D."/>
            <person name="Sloan J."/>
            <person name="Smith C."/>
            <person name="Sparrow T."/>
            <person name="Stalker J."/>
            <person name="Stange-Thomann N."/>
            <person name="Stavropoulos S."/>
            <person name="Stone C."/>
            <person name="Stone S."/>
            <person name="Sykes S."/>
            <person name="Tchuinga P."/>
            <person name="Tenzing P."/>
            <person name="Tesfaye S."/>
            <person name="Thoulutsang D."/>
            <person name="Thoulutsang Y."/>
            <person name="Topham K."/>
            <person name="Topping I."/>
            <person name="Tsamla T."/>
            <person name="Vassiliev H."/>
            <person name="Venkataraman V."/>
            <person name="Vo A."/>
            <person name="Wangchuk T."/>
            <person name="Wangdi T."/>
            <person name="Weiand M."/>
            <person name="Wilkinson J."/>
            <person name="Wilson A."/>
            <person name="Yadav S."/>
            <person name="Yang S."/>
            <person name="Yang X."/>
            <person name="Young G."/>
            <person name="Yu Q."/>
            <person name="Zainoun J."/>
            <person name="Zembek L."/>
            <person name="Zimmer A."/>
            <person name="Lander E.S."/>
        </authorList>
    </citation>
    <scope>NUCLEOTIDE SEQUENCE [LARGE SCALE GENOMIC DNA]</scope>
    <source>
        <strain evidence="23">Boxer</strain>
    </source>
</reference>
<evidence type="ECO:0000256" key="2">
    <source>
        <dbReference type="ARBA" id="ARBA00002596"/>
    </source>
</evidence>